<dbReference type="PANTHER" id="PTHR32309:SF13">
    <property type="entry name" value="FERRIC ENTEROBACTIN TRANSPORT PROTEIN FEPE"/>
    <property type="match status" value="1"/>
</dbReference>
<keyword evidence="1" id="KW-0175">Coiled coil</keyword>
<feature type="transmembrane region" description="Helical" evidence="2">
    <location>
        <begin position="45"/>
        <end position="66"/>
    </location>
</feature>
<accession>A0A6N8DL93</accession>
<feature type="transmembrane region" description="Helical" evidence="2">
    <location>
        <begin position="370"/>
        <end position="391"/>
    </location>
</feature>
<gene>
    <name evidence="3" type="ORF">GJ654_00750</name>
</gene>
<evidence type="ECO:0000313" key="4">
    <source>
        <dbReference type="Proteomes" id="UP000439113"/>
    </source>
</evidence>
<dbReference type="AlphaFoldDB" id="A0A6N8DL93"/>
<name>A0A6N8DL93_RHOAC</name>
<keyword evidence="2" id="KW-0472">Membrane</keyword>
<protein>
    <recommendedName>
        <fullName evidence="5">Capsular polysaccharide transport system permease protein</fullName>
    </recommendedName>
</protein>
<reference evidence="3 4" key="1">
    <citation type="submission" date="2019-11" db="EMBL/GenBank/DDBJ databases">
        <title>Whole-genome sequence of a Rhodoblastus acidophilus DSM 142.</title>
        <authorList>
            <person name="Kyndt J.A."/>
            <person name="Meyer T.E."/>
        </authorList>
    </citation>
    <scope>NUCLEOTIDE SEQUENCE [LARGE SCALE GENOMIC DNA]</scope>
    <source>
        <strain evidence="3 4">DSM 142</strain>
    </source>
</reference>
<organism evidence="3 4">
    <name type="scientific">Rhodoblastus acidophilus</name>
    <name type="common">Rhodopseudomonas acidophila</name>
    <dbReference type="NCBI Taxonomy" id="1074"/>
    <lineage>
        <taxon>Bacteria</taxon>
        <taxon>Pseudomonadati</taxon>
        <taxon>Pseudomonadota</taxon>
        <taxon>Alphaproteobacteria</taxon>
        <taxon>Hyphomicrobiales</taxon>
        <taxon>Rhodoblastaceae</taxon>
        <taxon>Rhodoblastus</taxon>
    </lineage>
</organism>
<dbReference type="GO" id="GO:0004713">
    <property type="term" value="F:protein tyrosine kinase activity"/>
    <property type="evidence" value="ECO:0007669"/>
    <property type="project" value="TreeGrafter"/>
</dbReference>
<dbReference type="InterPro" id="IPR050445">
    <property type="entry name" value="Bact_polysacc_biosynth/exp"/>
</dbReference>
<feature type="coiled-coil region" evidence="1">
    <location>
        <begin position="211"/>
        <end position="238"/>
    </location>
</feature>
<evidence type="ECO:0000256" key="2">
    <source>
        <dbReference type="SAM" id="Phobius"/>
    </source>
</evidence>
<evidence type="ECO:0000256" key="1">
    <source>
        <dbReference type="SAM" id="Coils"/>
    </source>
</evidence>
<evidence type="ECO:0008006" key="5">
    <source>
        <dbReference type="Google" id="ProtNLM"/>
    </source>
</evidence>
<dbReference type="OrthoDB" id="1523414at2"/>
<comment type="caution">
    <text evidence="3">The sequence shown here is derived from an EMBL/GenBank/DDBJ whole genome shotgun (WGS) entry which is preliminary data.</text>
</comment>
<dbReference type="EMBL" id="WNKS01000001">
    <property type="protein sequence ID" value="MTV29514.1"/>
    <property type="molecule type" value="Genomic_DNA"/>
</dbReference>
<dbReference type="GO" id="GO:0005886">
    <property type="term" value="C:plasma membrane"/>
    <property type="evidence" value="ECO:0007669"/>
    <property type="project" value="TreeGrafter"/>
</dbReference>
<keyword evidence="2" id="KW-1133">Transmembrane helix</keyword>
<evidence type="ECO:0000313" key="3">
    <source>
        <dbReference type="EMBL" id="MTV29514.1"/>
    </source>
</evidence>
<dbReference type="RefSeq" id="WP_155444183.1">
    <property type="nucleotide sequence ID" value="NZ_JAOQNR010000001.1"/>
</dbReference>
<sequence>MAQQLQPPPIKEIELKTLDVQGQLVAADCFVVAPAKPSFLRRHGLLLFALVLPLLLSGLYLGVIAADRYVSEAQFVVRSSVGLGMETAAALLQTQGQTRATDENFAVSAYIASRDALELLAENENLRAVIARPEGDFINVFPNFHSHTNKEALFRYYKQMVTATIDSASGITTVEVEAFRPEDAKAINEALLRYAEAFVNRLNARAREDALAYSNQQVAEATAELAQVENLFTRYRNEVGMVDAAKETASTMESISRLMLEVTKLQVVHEQTAAVTPQSPSLKAVQEQINSLRGEINRLRGRLAGGDNSIASRLGEFEKLTLQRTIAAKRLEQAEISRQKARQEAEQQHLYLQTIVRPNLSDHAKYPRRMLYFLATALLSFFLYTTLRSVFSIASEHVTRR</sequence>
<keyword evidence="2" id="KW-0812">Transmembrane</keyword>
<dbReference type="PANTHER" id="PTHR32309">
    <property type="entry name" value="TYROSINE-PROTEIN KINASE"/>
    <property type="match status" value="1"/>
</dbReference>
<dbReference type="Proteomes" id="UP000439113">
    <property type="component" value="Unassembled WGS sequence"/>
</dbReference>
<proteinExistence type="predicted"/>
<feature type="coiled-coil region" evidence="1">
    <location>
        <begin position="282"/>
        <end position="344"/>
    </location>
</feature>